<dbReference type="AlphaFoldDB" id="A0A432Y4N3"/>
<dbReference type="InterPro" id="IPR017208">
    <property type="entry name" value="UCP037442_abhydr"/>
</dbReference>
<name>A0A432Y4N3_9GAMM</name>
<dbReference type="Proteomes" id="UP000287649">
    <property type="component" value="Unassembled WGS sequence"/>
</dbReference>
<keyword evidence="2" id="KW-0378">Hydrolase</keyword>
<dbReference type="Gene3D" id="3.40.50.1820">
    <property type="entry name" value="alpha/beta hydrolase"/>
    <property type="match status" value="1"/>
</dbReference>
<evidence type="ECO:0000313" key="2">
    <source>
        <dbReference type="EMBL" id="RUO55897.1"/>
    </source>
</evidence>
<gene>
    <name evidence="2" type="ORF">CWI70_03710</name>
</gene>
<dbReference type="GO" id="GO:0016787">
    <property type="term" value="F:hydrolase activity"/>
    <property type="evidence" value="ECO:0007669"/>
    <property type="project" value="UniProtKB-KW"/>
</dbReference>
<dbReference type="RefSeq" id="WP_126770683.1">
    <property type="nucleotide sequence ID" value="NZ_PIPX01000001.1"/>
</dbReference>
<proteinExistence type="predicted"/>
<evidence type="ECO:0000259" key="1">
    <source>
        <dbReference type="Pfam" id="PF12146"/>
    </source>
</evidence>
<dbReference type="InterPro" id="IPR029058">
    <property type="entry name" value="AB_hydrolase_fold"/>
</dbReference>
<evidence type="ECO:0000313" key="3">
    <source>
        <dbReference type="Proteomes" id="UP000287649"/>
    </source>
</evidence>
<dbReference type="InterPro" id="IPR022742">
    <property type="entry name" value="Hydrolase_4"/>
</dbReference>
<protein>
    <submittedName>
        <fullName evidence="2">Alpha/beta hydrolase</fullName>
    </submittedName>
</protein>
<dbReference type="Pfam" id="PF12146">
    <property type="entry name" value="Hydrolase_4"/>
    <property type="match status" value="1"/>
</dbReference>
<feature type="domain" description="Serine aminopeptidase S33" evidence="1">
    <location>
        <begin position="28"/>
        <end position="154"/>
    </location>
</feature>
<comment type="caution">
    <text evidence="2">The sequence shown here is derived from an EMBL/GenBank/DDBJ whole genome shotgun (WGS) entry which is preliminary data.</text>
</comment>
<dbReference type="SUPFAM" id="SSF53474">
    <property type="entry name" value="alpha/beta-Hydrolases"/>
    <property type="match status" value="1"/>
</dbReference>
<accession>A0A432Y4N3</accession>
<reference evidence="3" key="1">
    <citation type="journal article" date="2018" name="Front. Microbiol.">
        <title>Genome-Based Analysis Reveals the Taxonomy and Diversity of the Family Idiomarinaceae.</title>
        <authorList>
            <person name="Liu Y."/>
            <person name="Lai Q."/>
            <person name="Shao Z."/>
        </authorList>
    </citation>
    <scope>NUCLEOTIDE SEQUENCE [LARGE SCALE GENOMIC DNA]</scope>
    <source>
        <strain evidence="3">PO-M2</strain>
    </source>
</reference>
<dbReference type="PIRSF" id="PIRSF037442">
    <property type="entry name" value="UCP037442_abhydr"/>
    <property type="match status" value="1"/>
</dbReference>
<keyword evidence="3" id="KW-1185">Reference proteome</keyword>
<organism evidence="2 3">
    <name type="scientific">Pseudidiomarina homiensis</name>
    <dbReference type="NCBI Taxonomy" id="364198"/>
    <lineage>
        <taxon>Bacteria</taxon>
        <taxon>Pseudomonadati</taxon>
        <taxon>Pseudomonadota</taxon>
        <taxon>Gammaproteobacteria</taxon>
        <taxon>Alteromonadales</taxon>
        <taxon>Idiomarinaceae</taxon>
        <taxon>Pseudidiomarina</taxon>
    </lineage>
</organism>
<dbReference type="EMBL" id="PIPX01000001">
    <property type="protein sequence ID" value="RUO55897.1"/>
    <property type="molecule type" value="Genomic_DNA"/>
</dbReference>
<sequence length="288" mass="32987">MRKKLSKPFTLESAAGRHITVHHFSADNAQKVVIMAPAMAVPQSYYHDFCQWLAQQGYHVLSFDYYAIGASHGEQLRQVDSTITDWARYDAQAVLNYALSHFSVPVVWFAHSIGGQLFGMLERHDEVERMVTVATGTGYWRDTKPSLKYKSWVLWHGIVPWLLPLVGYFPGVRLGIVGNVPRSAMAQWRKWCLHPDYLVGAENLYQRYAEVSTPIISLAFSDDELLTQRNITAMHDFYANAPQRRHFVTPAQLEVDAIRHFSLFRPRAQELWEKLLAPQLTATLPTKD</sequence>